<evidence type="ECO:0000256" key="1">
    <source>
        <dbReference type="ARBA" id="ARBA00022737"/>
    </source>
</evidence>
<evidence type="ECO:0000256" key="2">
    <source>
        <dbReference type="ARBA" id="ARBA00022837"/>
    </source>
</evidence>
<dbReference type="FunFam" id="1.10.238.10:FF:000500">
    <property type="entry name" value="CALmodulin related genes"/>
    <property type="match status" value="1"/>
</dbReference>
<dbReference type="SMART" id="SM00054">
    <property type="entry name" value="EFh"/>
    <property type="match status" value="3"/>
</dbReference>
<dbReference type="Proteomes" id="UP000015101">
    <property type="component" value="Unassembled WGS sequence"/>
</dbReference>
<dbReference type="HOGENOM" id="CLU_061288_2_0_1"/>
<dbReference type="PANTHER" id="PTHR23048">
    <property type="entry name" value="MYOSIN LIGHT CHAIN 1, 3"/>
    <property type="match status" value="1"/>
</dbReference>
<reference evidence="6" key="1">
    <citation type="submission" date="2012-12" db="EMBL/GenBank/DDBJ databases">
        <authorList>
            <person name="Hellsten U."/>
            <person name="Grimwood J."/>
            <person name="Chapman J.A."/>
            <person name="Shapiro H."/>
            <person name="Aerts A."/>
            <person name="Otillar R.P."/>
            <person name="Terry A.Y."/>
            <person name="Boore J.L."/>
            <person name="Simakov O."/>
            <person name="Marletaz F."/>
            <person name="Cho S.-J."/>
            <person name="Edsinger-Gonzales E."/>
            <person name="Havlak P."/>
            <person name="Kuo D.-H."/>
            <person name="Larsson T."/>
            <person name="Lv J."/>
            <person name="Arendt D."/>
            <person name="Savage R."/>
            <person name="Osoegawa K."/>
            <person name="de Jong P."/>
            <person name="Lindberg D.R."/>
            <person name="Seaver E.C."/>
            <person name="Weisblat D.A."/>
            <person name="Putnam N.H."/>
            <person name="Grigoriev I.V."/>
            <person name="Rokhsar D.S."/>
        </authorList>
    </citation>
    <scope>NUCLEOTIDE SEQUENCE</scope>
</reference>
<keyword evidence="6" id="KW-1185">Reference proteome</keyword>
<dbReference type="PANTHER" id="PTHR23048:SF0">
    <property type="entry name" value="CALMODULIN LIKE 3"/>
    <property type="match status" value="1"/>
</dbReference>
<evidence type="ECO:0000313" key="4">
    <source>
        <dbReference type="EMBL" id="ESO01022.1"/>
    </source>
</evidence>
<dbReference type="eggNOG" id="KOG0027">
    <property type="taxonomic scope" value="Eukaryota"/>
</dbReference>
<dbReference type="Pfam" id="PF13499">
    <property type="entry name" value="EF-hand_7"/>
    <property type="match status" value="2"/>
</dbReference>
<dbReference type="EMBL" id="KB096830">
    <property type="protein sequence ID" value="ESO01022.1"/>
    <property type="molecule type" value="Genomic_DNA"/>
</dbReference>
<reference evidence="5" key="3">
    <citation type="submission" date="2015-06" db="UniProtKB">
        <authorList>
            <consortium name="EnsemblMetazoa"/>
        </authorList>
    </citation>
    <scope>IDENTIFICATION</scope>
</reference>
<dbReference type="InParanoid" id="T1EGZ5"/>
<dbReference type="InterPro" id="IPR002048">
    <property type="entry name" value="EF_hand_dom"/>
</dbReference>
<dbReference type="PROSITE" id="PS00018">
    <property type="entry name" value="EF_HAND_1"/>
    <property type="match status" value="3"/>
</dbReference>
<dbReference type="OrthoDB" id="26525at2759"/>
<dbReference type="InterPro" id="IPR050230">
    <property type="entry name" value="CALM/Myosin/TropC-like"/>
</dbReference>
<gene>
    <name evidence="5" type="primary">20195845</name>
    <name evidence="4" type="ORF">HELRODRAFT_123894</name>
</gene>
<evidence type="ECO:0000313" key="5">
    <source>
        <dbReference type="EnsemblMetazoa" id="HelroP123894"/>
    </source>
</evidence>
<dbReference type="InterPro" id="IPR018247">
    <property type="entry name" value="EF_Hand_1_Ca_BS"/>
</dbReference>
<sequence length="129" mass="15020">AEIRAVFSIFDMDKDGYITMDEVVEVLLSMGSRPSHECIEEVFEQVDLDGNGKIDFDEFLLLVRRYEKPLPEEVEAREMFKIFDRNADGYISKTELHRTMFDLGIHLSSTDLDDMMKQADINKDGRIDY</sequence>
<dbReference type="AlphaFoldDB" id="T1EGZ5"/>
<dbReference type="SUPFAM" id="SSF47473">
    <property type="entry name" value="EF-hand"/>
    <property type="match status" value="1"/>
</dbReference>
<keyword evidence="1" id="KW-0677">Repeat</keyword>
<accession>T1EGZ5</accession>
<proteinExistence type="predicted"/>
<feature type="domain" description="EF-hand" evidence="3">
    <location>
        <begin position="107"/>
        <end position="129"/>
    </location>
</feature>
<dbReference type="Gene3D" id="1.10.238.10">
    <property type="entry name" value="EF-hand"/>
    <property type="match status" value="2"/>
</dbReference>
<protein>
    <recommendedName>
        <fullName evidence="3">EF-hand domain-containing protein</fullName>
    </recommendedName>
</protein>
<dbReference type="GO" id="GO:0005509">
    <property type="term" value="F:calcium ion binding"/>
    <property type="evidence" value="ECO:0000318"/>
    <property type="project" value="GO_Central"/>
</dbReference>
<reference evidence="4 6" key="2">
    <citation type="journal article" date="2013" name="Nature">
        <title>Insights into bilaterian evolution from three spiralian genomes.</title>
        <authorList>
            <person name="Simakov O."/>
            <person name="Marletaz F."/>
            <person name="Cho S.J."/>
            <person name="Edsinger-Gonzales E."/>
            <person name="Havlak P."/>
            <person name="Hellsten U."/>
            <person name="Kuo D.H."/>
            <person name="Larsson T."/>
            <person name="Lv J."/>
            <person name="Arendt D."/>
            <person name="Savage R."/>
            <person name="Osoegawa K."/>
            <person name="de Jong P."/>
            <person name="Grimwood J."/>
            <person name="Chapman J.A."/>
            <person name="Shapiro H."/>
            <person name="Aerts A."/>
            <person name="Otillar R.P."/>
            <person name="Terry A.Y."/>
            <person name="Boore J.L."/>
            <person name="Grigoriev I.V."/>
            <person name="Lindberg D.R."/>
            <person name="Seaver E.C."/>
            <person name="Weisblat D.A."/>
            <person name="Putnam N.H."/>
            <person name="Rokhsar D.S."/>
        </authorList>
    </citation>
    <scope>NUCLEOTIDE SEQUENCE</scope>
</reference>
<dbReference type="InterPro" id="IPR011992">
    <property type="entry name" value="EF-hand-dom_pair"/>
</dbReference>
<dbReference type="CTD" id="20195845"/>
<dbReference type="FunFam" id="1.10.238.10:FF:000652">
    <property type="entry name" value="Uncharacterized protein"/>
    <property type="match status" value="1"/>
</dbReference>
<dbReference type="RefSeq" id="XP_009020734.1">
    <property type="nucleotide sequence ID" value="XM_009022486.1"/>
</dbReference>
<evidence type="ECO:0000313" key="6">
    <source>
        <dbReference type="Proteomes" id="UP000015101"/>
    </source>
</evidence>
<feature type="domain" description="EF-hand" evidence="3">
    <location>
        <begin position="1"/>
        <end position="33"/>
    </location>
</feature>
<keyword evidence="2" id="KW-0106">Calcium</keyword>
<dbReference type="STRING" id="6412.T1EGZ5"/>
<dbReference type="EMBL" id="AMQM01005128">
    <property type="status" value="NOT_ANNOTATED_CDS"/>
    <property type="molecule type" value="Genomic_DNA"/>
</dbReference>
<evidence type="ECO:0000259" key="3">
    <source>
        <dbReference type="PROSITE" id="PS50222"/>
    </source>
</evidence>
<dbReference type="KEGG" id="hro:HELRODRAFT_123894"/>
<dbReference type="GeneID" id="20195845"/>
<dbReference type="EnsemblMetazoa" id="HelroT123894">
    <property type="protein sequence ID" value="HelroP123894"/>
    <property type="gene ID" value="HelroG123894"/>
</dbReference>
<feature type="domain" description="EF-hand" evidence="3">
    <location>
        <begin position="71"/>
        <end position="106"/>
    </location>
</feature>
<dbReference type="PROSITE" id="PS50222">
    <property type="entry name" value="EF_HAND_2"/>
    <property type="match status" value="4"/>
</dbReference>
<feature type="domain" description="EF-hand" evidence="3">
    <location>
        <begin position="34"/>
        <end position="69"/>
    </location>
</feature>
<name>T1EGZ5_HELRO</name>
<organism evidence="5 6">
    <name type="scientific">Helobdella robusta</name>
    <name type="common">Californian leech</name>
    <dbReference type="NCBI Taxonomy" id="6412"/>
    <lineage>
        <taxon>Eukaryota</taxon>
        <taxon>Metazoa</taxon>
        <taxon>Spiralia</taxon>
        <taxon>Lophotrochozoa</taxon>
        <taxon>Annelida</taxon>
        <taxon>Clitellata</taxon>
        <taxon>Hirudinea</taxon>
        <taxon>Rhynchobdellida</taxon>
        <taxon>Glossiphoniidae</taxon>
        <taxon>Helobdella</taxon>
    </lineage>
</organism>